<dbReference type="Pfam" id="PF17906">
    <property type="entry name" value="HTH_48"/>
    <property type="match status" value="1"/>
</dbReference>
<dbReference type="Proteomes" id="UP000053825">
    <property type="component" value="Unassembled WGS sequence"/>
</dbReference>
<keyword evidence="3" id="KW-1185">Reference proteome</keyword>
<organism evidence="2 3">
    <name type="scientific">Habropoda laboriosa</name>
    <dbReference type="NCBI Taxonomy" id="597456"/>
    <lineage>
        <taxon>Eukaryota</taxon>
        <taxon>Metazoa</taxon>
        <taxon>Ecdysozoa</taxon>
        <taxon>Arthropoda</taxon>
        <taxon>Hexapoda</taxon>
        <taxon>Insecta</taxon>
        <taxon>Pterygota</taxon>
        <taxon>Neoptera</taxon>
        <taxon>Endopterygota</taxon>
        <taxon>Hymenoptera</taxon>
        <taxon>Apocrita</taxon>
        <taxon>Aculeata</taxon>
        <taxon>Apoidea</taxon>
        <taxon>Anthophila</taxon>
        <taxon>Apidae</taxon>
        <taxon>Habropoda</taxon>
    </lineage>
</organism>
<gene>
    <name evidence="2" type="ORF">WH47_09228</name>
</gene>
<evidence type="ECO:0000313" key="3">
    <source>
        <dbReference type="Proteomes" id="UP000053825"/>
    </source>
</evidence>
<sequence length="97" mass="10993">MEFPGGKNLLFFAFHRGKKAGAAAREICDVYGEGVIGESCAKFKNGDFELNDTPRSGRPSEFDEERLNRLSAAKRYRASLVLCQKCVEARWRFCGFY</sequence>
<dbReference type="InterPro" id="IPR041426">
    <property type="entry name" value="Mos1_HTH"/>
</dbReference>
<dbReference type="Gene3D" id="1.10.10.1450">
    <property type="match status" value="1"/>
</dbReference>
<name>A0A0L7QNW6_9HYME</name>
<feature type="domain" description="Mos1 transposase HTH" evidence="1">
    <location>
        <begin position="9"/>
        <end position="40"/>
    </location>
</feature>
<protein>
    <recommendedName>
        <fullName evidence="1">Mos1 transposase HTH domain-containing protein</fullName>
    </recommendedName>
</protein>
<accession>A0A0L7QNW6</accession>
<proteinExistence type="predicted"/>
<evidence type="ECO:0000313" key="2">
    <source>
        <dbReference type="EMBL" id="KOC60259.1"/>
    </source>
</evidence>
<dbReference type="EMBL" id="KQ414846">
    <property type="protein sequence ID" value="KOC60259.1"/>
    <property type="molecule type" value="Genomic_DNA"/>
</dbReference>
<reference evidence="2 3" key="1">
    <citation type="submission" date="2015-07" db="EMBL/GenBank/DDBJ databases">
        <title>The genome of Habropoda laboriosa.</title>
        <authorList>
            <person name="Pan H."/>
            <person name="Kapheim K."/>
        </authorList>
    </citation>
    <scope>NUCLEOTIDE SEQUENCE [LARGE SCALE GENOMIC DNA]</scope>
    <source>
        <strain evidence="2">0110345459</strain>
    </source>
</reference>
<dbReference type="AlphaFoldDB" id="A0A0L7QNW6"/>
<evidence type="ECO:0000259" key="1">
    <source>
        <dbReference type="Pfam" id="PF17906"/>
    </source>
</evidence>